<organism evidence="11 12">
    <name type="scientific">SAR92 clade bacterium</name>
    <dbReference type="NCBI Taxonomy" id="2315479"/>
    <lineage>
        <taxon>Bacteria</taxon>
        <taxon>Pseudomonadati</taxon>
        <taxon>Pseudomonadota</taxon>
        <taxon>Gammaproteobacteria</taxon>
        <taxon>Cellvibrionales</taxon>
        <taxon>Porticoccaceae</taxon>
        <taxon>SAR92 clade</taxon>
    </lineage>
</organism>
<dbReference type="CDD" id="cd07809">
    <property type="entry name" value="ASKHA_NBD_FGGY_BaXK-like"/>
    <property type="match status" value="1"/>
</dbReference>
<dbReference type="AlphaFoldDB" id="A0A520LM98"/>
<evidence type="ECO:0000313" key="11">
    <source>
        <dbReference type="EMBL" id="RZO06915.1"/>
    </source>
</evidence>
<evidence type="ECO:0000256" key="3">
    <source>
        <dbReference type="ARBA" id="ARBA00022679"/>
    </source>
</evidence>
<dbReference type="InterPro" id="IPR050406">
    <property type="entry name" value="FGGY_Carb_Kinase"/>
</dbReference>
<dbReference type="InterPro" id="IPR006000">
    <property type="entry name" value="Xylulokinase"/>
</dbReference>
<evidence type="ECO:0000256" key="1">
    <source>
        <dbReference type="ARBA" id="ARBA00009156"/>
    </source>
</evidence>
<evidence type="ECO:0000256" key="6">
    <source>
        <dbReference type="ARBA" id="ARBA00022840"/>
    </source>
</evidence>
<keyword evidence="5 8" id="KW-0418">Kinase</keyword>
<keyword evidence="3 8" id="KW-0808">Transferase</keyword>
<dbReference type="GO" id="GO:0004856">
    <property type="term" value="F:D-xylulokinase activity"/>
    <property type="evidence" value="ECO:0007669"/>
    <property type="project" value="UniProtKB-EC"/>
</dbReference>
<evidence type="ECO:0000256" key="2">
    <source>
        <dbReference type="ARBA" id="ARBA00022629"/>
    </source>
</evidence>
<dbReference type="GO" id="GO:0042732">
    <property type="term" value="P:D-xylose metabolic process"/>
    <property type="evidence" value="ECO:0007669"/>
    <property type="project" value="UniProtKB-KW"/>
</dbReference>
<protein>
    <recommendedName>
        <fullName evidence="8">Xylulose kinase</fullName>
        <shortName evidence="8">Xylulokinase</shortName>
        <ecNumber evidence="8">2.7.1.17</ecNumber>
    </recommendedName>
</protein>
<dbReference type="EC" id="2.7.1.17" evidence="8"/>
<keyword evidence="2 8" id="KW-0859">Xylose metabolism</keyword>
<feature type="domain" description="Carbohydrate kinase FGGY C-terminal" evidence="10">
    <location>
        <begin position="259"/>
        <end position="440"/>
    </location>
</feature>
<dbReference type="InterPro" id="IPR018484">
    <property type="entry name" value="FGGY_N"/>
</dbReference>
<dbReference type="InterPro" id="IPR018485">
    <property type="entry name" value="FGGY_C"/>
</dbReference>
<dbReference type="Proteomes" id="UP000318148">
    <property type="component" value="Unassembled WGS sequence"/>
</dbReference>
<dbReference type="InterPro" id="IPR018483">
    <property type="entry name" value="Carb_kinase_FGGY_CS"/>
</dbReference>
<reference evidence="11 12" key="1">
    <citation type="submission" date="2019-02" db="EMBL/GenBank/DDBJ databases">
        <title>Prokaryotic population dynamics and viral predation in marine succession experiment using metagenomics: the confinement effect.</title>
        <authorList>
            <person name="Haro-Moreno J.M."/>
            <person name="Rodriguez-Valera F."/>
            <person name="Lopez-Perez M."/>
        </authorList>
    </citation>
    <scope>NUCLEOTIDE SEQUENCE [LARGE SCALE GENOMIC DNA]</scope>
    <source>
        <strain evidence="11">MED-G169</strain>
    </source>
</reference>
<dbReference type="Gene3D" id="3.30.420.40">
    <property type="match status" value="2"/>
</dbReference>
<comment type="similarity">
    <text evidence="1 8">Belongs to the FGGY kinase family.</text>
</comment>
<feature type="domain" description="Carbohydrate kinase FGGY N-terminal" evidence="9">
    <location>
        <begin position="3"/>
        <end position="249"/>
    </location>
</feature>
<comment type="caution">
    <text evidence="11">The sequence shown here is derived from an EMBL/GenBank/DDBJ whole genome shotgun (WGS) entry which is preliminary data.</text>
</comment>
<evidence type="ECO:0000259" key="9">
    <source>
        <dbReference type="Pfam" id="PF00370"/>
    </source>
</evidence>
<evidence type="ECO:0000256" key="5">
    <source>
        <dbReference type="ARBA" id="ARBA00022777"/>
    </source>
</evidence>
<dbReference type="PIRSF" id="PIRSF000538">
    <property type="entry name" value="GlpK"/>
    <property type="match status" value="1"/>
</dbReference>
<keyword evidence="7 8" id="KW-0119">Carbohydrate metabolism</keyword>
<dbReference type="InterPro" id="IPR000577">
    <property type="entry name" value="Carb_kinase_FGGY"/>
</dbReference>
<dbReference type="Pfam" id="PF00370">
    <property type="entry name" value="FGGY_N"/>
    <property type="match status" value="1"/>
</dbReference>
<dbReference type="EMBL" id="SHBO01000019">
    <property type="protein sequence ID" value="RZO06915.1"/>
    <property type="molecule type" value="Genomic_DNA"/>
</dbReference>
<evidence type="ECO:0000256" key="4">
    <source>
        <dbReference type="ARBA" id="ARBA00022741"/>
    </source>
</evidence>
<evidence type="ECO:0000313" key="12">
    <source>
        <dbReference type="Proteomes" id="UP000318148"/>
    </source>
</evidence>
<dbReference type="NCBIfam" id="TIGR01312">
    <property type="entry name" value="XylB"/>
    <property type="match status" value="1"/>
</dbReference>
<name>A0A520LM98_9GAMM</name>
<dbReference type="SUPFAM" id="SSF53067">
    <property type="entry name" value="Actin-like ATPase domain"/>
    <property type="match status" value="2"/>
</dbReference>
<evidence type="ECO:0000256" key="8">
    <source>
        <dbReference type="RuleBase" id="RU364073"/>
    </source>
</evidence>
<evidence type="ECO:0000259" key="10">
    <source>
        <dbReference type="Pfam" id="PF02782"/>
    </source>
</evidence>
<dbReference type="PANTHER" id="PTHR43095:SF5">
    <property type="entry name" value="XYLULOSE KINASE"/>
    <property type="match status" value="1"/>
</dbReference>
<keyword evidence="4 8" id="KW-0547">Nucleotide-binding</keyword>
<proteinExistence type="inferred from homology"/>
<evidence type="ECO:0000256" key="7">
    <source>
        <dbReference type="ARBA" id="ARBA00023277"/>
    </source>
</evidence>
<accession>A0A520LM98</accession>
<dbReference type="Pfam" id="PF02782">
    <property type="entry name" value="FGGY_C"/>
    <property type="match status" value="1"/>
</dbReference>
<dbReference type="GO" id="GO:0005524">
    <property type="term" value="F:ATP binding"/>
    <property type="evidence" value="ECO:0007669"/>
    <property type="project" value="UniProtKB-KW"/>
</dbReference>
<comment type="catalytic activity">
    <reaction evidence="8">
        <text>D-xylulose + ATP = D-xylulose 5-phosphate + ADP + H(+)</text>
        <dbReference type="Rhea" id="RHEA:10964"/>
        <dbReference type="ChEBI" id="CHEBI:15378"/>
        <dbReference type="ChEBI" id="CHEBI:17140"/>
        <dbReference type="ChEBI" id="CHEBI:30616"/>
        <dbReference type="ChEBI" id="CHEBI:57737"/>
        <dbReference type="ChEBI" id="CHEBI:456216"/>
        <dbReference type="EC" id="2.7.1.17"/>
    </reaction>
</comment>
<dbReference type="GO" id="GO:0005997">
    <property type="term" value="P:xylulose metabolic process"/>
    <property type="evidence" value="ECO:0007669"/>
    <property type="project" value="InterPro"/>
</dbReference>
<dbReference type="InterPro" id="IPR043129">
    <property type="entry name" value="ATPase_NBD"/>
</dbReference>
<gene>
    <name evidence="8 11" type="primary">xylB</name>
    <name evidence="11" type="ORF">EVB02_02110</name>
</gene>
<dbReference type="PANTHER" id="PTHR43095">
    <property type="entry name" value="SUGAR KINASE"/>
    <property type="match status" value="1"/>
</dbReference>
<sequence length="497" mass="54129">MKIVLGIDLGTQSLKTVCYDYDSKSLIHVHASPLEVDRDENGKAEQSANDWLMALRECTRNIPIEIKNNIEAIGVSGQQHGFVALDENDEVLVPVKLWCDTATQMEADSLNNELGGIDRVISTAGNAIMTGYTCPKILWLKNNRPEEYNKLSTILLPHDYINFIMTGVKCMEHGDASGTGFLNIKKRSWSMEILSALDPDRDLSVCLPPLVRHDHFIGKTSKQFSIDFDLPEGIPVSCGGGDNMMGAIGTGNVTDGKLTMSLGTSGTLYAYSSKPIIDPKGAIAGFCSSTDGWLPLLCTMNCTVATELMRDLVGRSLDEFNNDLNSIPPGSGGLLTIPFFNGERTPNLPKGKASLIGLTSQNCTPAYVLRSAVEGATYALRYGLDELTALGLKVDKIILTGGGAKSPQWRQIVADIFHLPIKILKIEEGASFGAALQALWVLIRGKDKNIKLDKIITDHLAVDEGKSTLPNLECKDIYKKGYSDYQNAVNQITPLFK</sequence>
<keyword evidence="6 8" id="KW-0067">ATP-binding</keyword>
<dbReference type="PROSITE" id="PS00933">
    <property type="entry name" value="FGGY_KINASES_1"/>
    <property type="match status" value="1"/>
</dbReference>